<comment type="caution">
    <text evidence="1">The sequence shown here is derived from an EMBL/GenBank/DDBJ whole genome shotgun (WGS) entry which is preliminary data.</text>
</comment>
<protein>
    <submittedName>
        <fullName evidence="1">Uncharacterized protein</fullName>
    </submittedName>
</protein>
<reference evidence="1 2" key="1">
    <citation type="submission" date="2023-07" db="EMBL/GenBank/DDBJ databases">
        <title>Sorghum-associated microbial communities from plants grown in Nebraska, USA.</title>
        <authorList>
            <person name="Schachtman D."/>
        </authorList>
    </citation>
    <scope>NUCLEOTIDE SEQUENCE [LARGE SCALE GENOMIC DNA]</scope>
    <source>
        <strain evidence="1 2">BE314</strain>
    </source>
</reference>
<evidence type="ECO:0000313" key="1">
    <source>
        <dbReference type="EMBL" id="MDR7271215.1"/>
    </source>
</evidence>
<gene>
    <name evidence="1" type="ORF">J2X20_003883</name>
</gene>
<dbReference type="EMBL" id="JAVDXU010000003">
    <property type="protein sequence ID" value="MDR7271215.1"/>
    <property type="molecule type" value="Genomic_DNA"/>
</dbReference>
<accession>A0ABU1YQS6</accession>
<proteinExistence type="predicted"/>
<organism evidence="1 2">
    <name type="scientific">Roseateles saccharophilus</name>
    <name type="common">Pseudomonas saccharophila</name>
    <dbReference type="NCBI Taxonomy" id="304"/>
    <lineage>
        <taxon>Bacteria</taxon>
        <taxon>Pseudomonadati</taxon>
        <taxon>Pseudomonadota</taxon>
        <taxon>Betaproteobacteria</taxon>
        <taxon>Burkholderiales</taxon>
        <taxon>Sphaerotilaceae</taxon>
        <taxon>Roseateles</taxon>
    </lineage>
</organism>
<sequence>MRLMREMLAAVFGGLKVPLERGAMTEAEEAAWSDYHSTWEMDPPPEPRAVFLAGYRAGKDREQ</sequence>
<keyword evidence="2" id="KW-1185">Reference proteome</keyword>
<name>A0ABU1YQS6_ROSSA</name>
<dbReference type="RefSeq" id="WP_310268048.1">
    <property type="nucleotide sequence ID" value="NZ_JAVDXU010000003.1"/>
</dbReference>
<evidence type="ECO:0000313" key="2">
    <source>
        <dbReference type="Proteomes" id="UP001180453"/>
    </source>
</evidence>
<dbReference type="Proteomes" id="UP001180453">
    <property type="component" value="Unassembled WGS sequence"/>
</dbReference>